<feature type="domain" description="Jacalin-type lectin" evidence="1">
    <location>
        <begin position="501"/>
        <end position="618"/>
    </location>
</feature>
<keyword evidence="3" id="KW-1185">Reference proteome</keyword>
<accession>A0A364LB83</accession>
<evidence type="ECO:0000259" key="1">
    <source>
        <dbReference type="Pfam" id="PF01419"/>
    </source>
</evidence>
<dbReference type="GeneID" id="63798265"/>
<name>A0A364LB83_TALAM</name>
<organism evidence="2 3">
    <name type="scientific">Talaromyces amestolkiae</name>
    <dbReference type="NCBI Taxonomy" id="1196081"/>
    <lineage>
        <taxon>Eukaryota</taxon>
        <taxon>Fungi</taxon>
        <taxon>Dikarya</taxon>
        <taxon>Ascomycota</taxon>
        <taxon>Pezizomycotina</taxon>
        <taxon>Eurotiomycetes</taxon>
        <taxon>Eurotiomycetidae</taxon>
        <taxon>Eurotiales</taxon>
        <taxon>Trichocomaceae</taxon>
        <taxon>Talaromyces</taxon>
        <taxon>Talaromyces sect. Talaromyces</taxon>
    </lineage>
</organism>
<comment type="caution">
    <text evidence="2">The sequence shown here is derived from an EMBL/GenBank/DDBJ whole genome shotgun (WGS) entry which is preliminary data.</text>
</comment>
<proteinExistence type="predicted"/>
<dbReference type="EMBL" id="MIKG01000022">
    <property type="protein sequence ID" value="RAO73039.1"/>
    <property type="molecule type" value="Genomic_DNA"/>
</dbReference>
<dbReference type="Pfam" id="PF01419">
    <property type="entry name" value="Jacalin"/>
    <property type="match status" value="1"/>
</dbReference>
<gene>
    <name evidence="2" type="ORF">BHQ10_009051</name>
</gene>
<dbReference type="AlphaFoldDB" id="A0A364LB83"/>
<evidence type="ECO:0000313" key="3">
    <source>
        <dbReference type="Proteomes" id="UP000249363"/>
    </source>
</evidence>
<dbReference type="Proteomes" id="UP000249363">
    <property type="component" value="Unassembled WGS sequence"/>
</dbReference>
<evidence type="ECO:0000313" key="2">
    <source>
        <dbReference type="EMBL" id="RAO73039.1"/>
    </source>
</evidence>
<dbReference type="STRING" id="1196081.A0A364LB83"/>
<dbReference type="InterPro" id="IPR036404">
    <property type="entry name" value="Jacalin-like_lectin_dom_sf"/>
</dbReference>
<dbReference type="Gene3D" id="2.100.10.30">
    <property type="entry name" value="Jacalin-like lectin domain"/>
    <property type="match status" value="1"/>
</dbReference>
<dbReference type="SUPFAM" id="SSF51101">
    <property type="entry name" value="Mannose-binding lectins"/>
    <property type="match status" value="1"/>
</dbReference>
<sequence length="635" mass="69255">MLTAPYTSAMRLGQGFNSYNHEVCVNDAVIIDSENPGGDIYGGSDTTISQIVSYCTRHVDKVSQVIAAMNISAAASVKTAGGGGGLAGSYIDSDTFKESNINFFCQVKVTNQVIMGADLLKFNDIPTFRAEDSAHFTKVYGDSFISGFIEGGELNAIISIKTSDKKTINSIKASLEGSFGKGKFSADIKGEGGKEDTQALSQSETTITVNWTGGGIIKPAEELWSIDSLVKAAAAFPERVAKTPQRTHAILTKYENLRSFHLLIPRMPTPLNYALAELYTNDLLDAFTDYKSIWTVIHQYAEAVEFGTAILHKAEDLPGLHSQNDSRHDEDGVLVEKDPESMSEAEQAQAYKKLYRKPAFRHTGKPYGNTLHDLDRARLHCRLEMGKILNEIHAIEADPSKAATADPSAVFLNPAIFRKLLPTKVDIDQKGPAVIANVFYPTSQKPLPSPIDEWKNKIPSITTQKLRMTGFGGVSDTNYAKKFEQTLFEDFNGVPVRAPNTSHIEKITVYSIATGVTGIEIKYQGQKSPRTIGKCKGDGPETKDFPSNDPITGVIVETAKHKGVAGVVKLTFKTRANTAHEFDCKNVKKADLEANSDDSFPATVDNSWSLRGLWGSTADDDEVIARLGAIFEHDP</sequence>
<dbReference type="RefSeq" id="XP_040737553.1">
    <property type="nucleotide sequence ID" value="XM_040881925.1"/>
</dbReference>
<reference evidence="2 3" key="1">
    <citation type="journal article" date="2017" name="Biotechnol. Biofuels">
        <title>Differential beta-glucosidase expression as a function of carbon source availability in Talaromyces amestolkiae: a genomic and proteomic approach.</title>
        <authorList>
            <person name="de Eugenio L.I."/>
            <person name="Mendez-Liter J.A."/>
            <person name="Nieto-Dominguez M."/>
            <person name="Alonso L."/>
            <person name="Gil-Munoz J."/>
            <person name="Barriuso J."/>
            <person name="Prieto A."/>
            <person name="Martinez M.J."/>
        </authorList>
    </citation>
    <scope>NUCLEOTIDE SEQUENCE [LARGE SCALE GENOMIC DNA]</scope>
    <source>
        <strain evidence="2 3">CIB</strain>
    </source>
</reference>
<protein>
    <recommendedName>
        <fullName evidence="1">Jacalin-type lectin domain-containing protein</fullName>
    </recommendedName>
</protein>
<dbReference type="InterPro" id="IPR001229">
    <property type="entry name" value="Jacalin-like_lectin_dom"/>
</dbReference>
<dbReference type="OrthoDB" id="3231004at2759"/>